<accession>A0A1S9RI67</accession>
<protein>
    <submittedName>
        <fullName evidence="1">Uncharacterized protein</fullName>
    </submittedName>
</protein>
<evidence type="ECO:0000313" key="2">
    <source>
        <dbReference type="Proteomes" id="UP000190744"/>
    </source>
</evidence>
<name>A0A1S9RI67_PENBI</name>
<dbReference type="AlphaFoldDB" id="A0A1S9RI67"/>
<proteinExistence type="predicted"/>
<organism evidence="1 2">
    <name type="scientific">Penicillium brasilianum</name>
    <dbReference type="NCBI Taxonomy" id="104259"/>
    <lineage>
        <taxon>Eukaryota</taxon>
        <taxon>Fungi</taxon>
        <taxon>Dikarya</taxon>
        <taxon>Ascomycota</taxon>
        <taxon>Pezizomycotina</taxon>
        <taxon>Eurotiomycetes</taxon>
        <taxon>Eurotiomycetidae</taxon>
        <taxon>Eurotiales</taxon>
        <taxon>Aspergillaceae</taxon>
        <taxon>Penicillium</taxon>
    </lineage>
</organism>
<sequence>MSASATATSPLITGRDILLLVRGYARDNLEQWGHVGLLTQVLGQDPHIHTIDWAIDELAAQLVCVINFNSPDALILRIIVTPDFIWLGFHAVPLGVAIPLAVYARFLEDAILHSPLTSGVLSIRSLHFENEWMALQNSLFGYLGPPEGSPAAIIKMGPIIPPACADVPETFMIDSIPMMAPPPPNNDPHYGGGVRITGRDGLEVPRKQWRY</sequence>
<evidence type="ECO:0000313" key="1">
    <source>
        <dbReference type="EMBL" id="OOQ85183.1"/>
    </source>
</evidence>
<dbReference type="EMBL" id="LJBN01000171">
    <property type="protein sequence ID" value="OOQ85183.1"/>
    <property type="molecule type" value="Genomic_DNA"/>
</dbReference>
<dbReference type="Proteomes" id="UP000190744">
    <property type="component" value="Unassembled WGS sequence"/>
</dbReference>
<gene>
    <name evidence="1" type="ORF">PEBR_27183</name>
</gene>
<comment type="caution">
    <text evidence="1">The sequence shown here is derived from an EMBL/GenBank/DDBJ whole genome shotgun (WGS) entry which is preliminary data.</text>
</comment>
<reference evidence="2" key="1">
    <citation type="submission" date="2015-09" db="EMBL/GenBank/DDBJ databases">
        <authorList>
            <person name="Fill T.P."/>
            <person name="Baretta J.F."/>
            <person name="de Almeida L.G."/>
            <person name="Rocha M."/>
            <person name="de Souza D.H."/>
            <person name="Malavazi I."/>
            <person name="Cerdeira L.T."/>
            <person name="Hong H."/>
            <person name="Samborskyy M."/>
            <person name="de Vasconcelos A.T."/>
            <person name="Leadlay P."/>
            <person name="Rodrigues-Filho E."/>
        </authorList>
    </citation>
    <scope>NUCLEOTIDE SEQUENCE [LARGE SCALE GENOMIC DNA]</scope>
    <source>
        <strain evidence="2">LaBioMMi 136</strain>
    </source>
</reference>